<dbReference type="Proteomes" id="UP000009192">
    <property type="component" value="Unassembled WGS sequence"/>
</dbReference>
<proteinExistence type="predicted"/>
<dbReference type="PANTHER" id="PTHR21163">
    <property type="entry name" value="PROTEIN G12"/>
    <property type="match status" value="1"/>
</dbReference>
<protein>
    <recommendedName>
        <fullName evidence="5">Protein G12</fullName>
    </recommendedName>
</protein>
<keyword evidence="2" id="KW-1133">Transmembrane helix</keyword>
<dbReference type="HOGENOM" id="CLU_889251_0_0_1"/>
<name>B4KSH4_DROMO</name>
<dbReference type="InParanoid" id="B4KSH4"/>
<reference evidence="3 4" key="1">
    <citation type="journal article" date="2007" name="Nature">
        <title>Evolution of genes and genomes on the Drosophila phylogeny.</title>
        <authorList>
            <consortium name="Drosophila 12 Genomes Consortium"/>
            <person name="Clark A.G."/>
            <person name="Eisen M.B."/>
            <person name="Smith D.R."/>
            <person name="Bergman C.M."/>
            <person name="Oliver B."/>
            <person name="Markow T.A."/>
            <person name="Kaufman T.C."/>
            <person name="Kellis M."/>
            <person name="Gelbart W."/>
            <person name="Iyer V.N."/>
            <person name="Pollard D.A."/>
            <person name="Sackton T.B."/>
            <person name="Larracuente A.M."/>
            <person name="Singh N.D."/>
            <person name="Abad J.P."/>
            <person name="Abt D.N."/>
            <person name="Adryan B."/>
            <person name="Aguade M."/>
            <person name="Akashi H."/>
            <person name="Anderson W.W."/>
            <person name="Aquadro C.F."/>
            <person name="Ardell D.H."/>
            <person name="Arguello R."/>
            <person name="Artieri C.G."/>
            <person name="Barbash D.A."/>
            <person name="Barker D."/>
            <person name="Barsanti P."/>
            <person name="Batterham P."/>
            <person name="Batzoglou S."/>
            <person name="Begun D."/>
            <person name="Bhutkar A."/>
            <person name="Blanco E."/>
            <person name="Bosak S.A."/>
            <person name="Bradley R.K."/>
            <person name="Brand A.D."/>
            <person name="Brent M.R."/>
            <person name="Brooks A.N."/>
            <person name="Brown R.H."/>
            <person name="Butlin R.K."/>
            <person name="Caggese C."/>
            <person name="Calvi B.R."/>
            <person name="Bernardo de Carvalho A."/>
            <person name="Caspi A."/>
            <person name="Castrezana S."/>
            <person name="Celniker S.E."/>
            <person name="Chang J.L."/>
            <person name="Chapple C."/>
            <person name="Chatterji S."/>
            <person name="Chinwalla A."/>
            <person name="Civetta A."/>
            <person name="Clifton S.W."/>
            <person name="Comeron J.M."/>
            <person name="Costello J.C."/>
            <person name="Coyne J.A."/>
            <person name="Daub J."/>
            <person name="David R.G."/>
            <person name="Delcher A.L."/>
            <person name="Delehaunty K."/>
            <person name="Do C.B."/>
            <person name="Ebling H."/>
            <person name="Edwards K."/>
            <person name="Eickbush T."/>
            <person name="Evans J.D."/>
            <person name="Filipski A."/>
            <person name="Findeiss S."/>
            <person name="Freyhult E."/>
            <person name="Fulton L."/>
            <person name="Fulton R."/>
            <person name="Garcia A.C."/>
            <person name="Gardiner A."/>
            <person name="Garfield D.A."/>
            <person name="Garvin B.E."/>
            <person name="Gibson G."/>
            <person name="Gilbert D."/>
            <person name="Gnerre S."/>
            <person name="Godfrey J."/>
            <person name="Good R."/>
            <person name="Gotea V."/>
            <person name="Gravely B."/>
            <person name="Greenberg A.J."/>
            <person name="Griffiths-Jones S."/>
            <person name="Gross S."/>
            <person name="Guigo R."/>
            <person name="Gustafson E.A."/>
            <person name="Haerty W."/>
            <person name="Hahn M.W."/>
            <person name="Halligan D.L."/>
            <person name="Halpern A.L."/>
            <person name="Halter G.M."/>
            <person name="Han M.V."/>
            <person name="Heger A."/>
            <person name="Hillier L."/>
            <person name="Hinrichs A.S."/>
            <person name="Holmes I."/>
            <person name="Hoskins R.A."/>
            <person name="Hubisz M.J."/>
            <person name="Hultmark D."/>
            <person name="Huntley M.A."/>
            <person name="Jaffe D.B."/>
            <person name="Jagadeeshan S."/>
            <person name="Jeck W.R."/>
            <person name="Johnson J."/>
            <person name="Jones C.D."/>
            <person name="Jordan W.C."/>
            <person name="Karpen G.H."/>
            <person name="Kataoka E."/>
            <person name="Keightley P.D."/>
            <person name="Kheradpour P."/>
            <person name="Kirkness E.F."/>
            <person name="Koerich L.B."/>
            <person name="Kristiansen K."/>
            <person name="Kudrna D."/>
            <person name="Kulathinal R.J."/>
            <person name="Kumar S."/>
            <person name="Kwok R."/>
            <person name="Lander E."/>
            <person name="Langley C.H."/>
            <person name="Lapoint R."/>
            <person name="Lazzaro B.P."/>
            <person name="Lee S.J."/>
            <person name="Levesque L."/>
            <person name="Li R."/>
            <person name="Lin C.F."/>
            <person name="Lin M.F."/>
            <person name="Lindblad-Toh K."/>
            <person name="Llopart A."/>
            <person name="Long M."/>
            <person name="Low L."/>
            <person name="Lozovsky E."/>
            <person name="Lu J."/>
            <person name="Luo M."/>
            <person name="Machado C.A."/>
            <person name="Makalowski W."/>
            <person name="Marzo M."/>
            <person name="Matsuda M."/>
            <person name="Matzkin L."/>
            <person name="McAllister B."/>
            <person name="McBride C.S."/>
            <person name="McKernan B."/>
            <person name="McKernan K."/>
            <person name="Mendez-Lago M."/>
            <person name="Minx P."/>
            <person name="Mollenhauer M.U."/>
            <person name="Montooth K."/>
            <person name="Mount S.M."/>
            <person name="Mu X."/>
            <person name="Myers E."/>
            <person name="Negre B."/>
            <person name="Newfeld S."/>
            <person name="Nielsen R."/>
            <person name="Noor M.A."/>
            <person name="O'Grady P."/>
            <person name="Pachter L."/>
            <person name="Papaceit M."/>
            <person name="Parisi M.J."/>
            <person name="Parisi M."/>
            <person name="Parts L."/>
            <person name="Pedersen J.S."/>
            <person name="Pesole G."/>
            <person name="Phillippy A.M."/>
            <person name="Ponting C.P."/>
            <person name="Pop M."/>
            <person name="Porcelli D."/>
            <person name="Powell J.R."/>
            <person name="Prohaska S."/>
            <person name="Pruitt K."/>
            <person name="Puig M."/>
            <person name="Quesneville H."/>
            <person name="Ram K.R."/>
            <person name="Rand D."/>
            <person name="Rasmussen M.D."/>
            <person name="Reed L.K."/>
            <person name="Reenan R."/>
            <person name="Reily A."/>
            <person name="Remington K.A."/>
            <person name="Rieger T.T."/>
            <person name="Ritchie M.G."/>
            <person name="Robin C."/>
            <person name="Rogers Y.H."/>
            <person name="Rohde C."/>
            <person name="Rozas J."/>
            <person name="Rubenfield M.J."/>
            <person name="Ruiz A."/>
            <person name="Russo S."/>
            <person name="Salzberg S.L."/>
            <person name="Sanchez-Gracia A."/>
            <person name="Saranga D.J."/>
            <person name="Sato H."/>
            <person name="Schaeffer S.W."/>
            <person name="Schatz M.C."/>
            <person name="Schlenke T."/>
            <person name="Schwartz R."/>
            <person name="Segarra C."/>
            <person name="Singh R.S."/>
            <person name="Sirot L."/>
            <person name="Sirota M."/>
            <person name="Sisneros N.B."/>
            <person name="Smith C.D."/>
            <person name="Smith T.F."/>
            <person name="Spieth J."/>
            <person name="Stage D.E."/>
            <person name="Stark A."/>
            <person name="Stephan W."/>
            <person name="Strausberg R.L."/>
            <person name="Strempel S."/>
            <person name="Sturgill D."/>
            <person name="Sutton G."/>
            <person name="Sutton G.G."/>
            <person name="Tao W."/>
            <person name="Teichmann S."/>
            <person name="Tobari Y.N."/>
            <person name="Tomimura Y."/>
            <person name="Tsolas J.M."/>
            <person name="Valente V.L."/>
            <person name="Venter E."/>
            <person name="Venter J.C."/>
            <person name="Vicario S."/>
            <person name="Vieira F.G."/>
            <person name="Vilella A.J."/>
            <person name="Villasante A."/>
            <person name="Walenz B."/>
            <person name="Wang J."/>
            <person name="Wasserman M."/>
            <person name="Watts T."/>
            <person name="Wilson D."/>
            <person name="Wilson R.K."/>
            <person name="Wing R.A."/>
            <person name="Wolfner M.F."/>
            <person name="Wong A."/>
            <person name="Wong G.K."/>
            <person name="Wu C.I."/>
            <person name="Wu G."/>
            <person name="Yamamoto D."/>
            <person name="Yang H.P."/>
            <person name="Yang S.P."/>
            <person name="Yorke J.A."/>
            <person name="Yoshida K."/>
            <person name="Zdobnov E."/>
            <person name="Zhang P."/>
            <person name="Zhang Y."/>
            <person name="Zimin A.V."/>
            <person name="Baldwin J."/>
            <person name="Abdouelleil A."/>
            <person name="Abdulkadir J."/>
            <person name="Abebe A."/>
            <person name="Abera B."/>
            <person name="Abreu J."/>
            <person name="Acer S.C."/>
            <person name="Aftuck L."/>
            <person name="Alexander A."/>
            <person name="An P."/>
            <person name="Anderson E."/>
            <person name="Anderson S."/>
            <person name="Arachi H."/>
            <person name="Azer M."/>
            <person name="Bachantsang P."/>
            <person name="Barry A."/>
            <person name="Bayul T."/>
            <person name="Berlin A."/>
            <person name="Bessette D."/>
            <person name="Bloom T."/>
            <person name="Blye J."/>
            <person name="Boguslavskiy L."/>
            <person name="Bonnet C."/>
            <person name="Boukhgalter B."/>
            <person name="Bourzgui I."/>
            <person name="Brown A."/>
            <person name="Cahill P."/>
            <person name="Channer S."/>
            <person name="Cheshatsang Y."/>
            <person name="Chuda L."/>
            <person name="Citroen M."/>
            <person name="Collymore A."/>
            <person name="Cooke P."/>
            <person name="Costello M."/>
            <person name="D'Aco K."/>
            <person name="Daza R."/>
            <person name="De Haan G."/>
            <person name="DeGray S."/>
            <person name="DeMaso C."/>
            <person name="Dhargay N."/>
            <person name="Dooley K."/>
            <person name="Dooley E."/>
            <person name="Doricent M."/>
            <person name="Dorje P."/>
            <person name="Dorjee K."/>
            <person name="Dupes A."/>
            <person name="Elong R."/>
            <person name="Falk J."/>
            <person name="Farina A."/>
            <person name="Faro S."/>
            <person name="Ferguson D."/>
            <person name="Fisher S."/>
            <person name="Foley C.D."/>
            <person name="Franke A."/>
            <person name="Friedrich D."/>
            <person name="Gadbois L."/>
            <person name="Gearin G."/>
            <person name="Gearin C.R."/>
            <person name="Giannoukos G."/>
            <person name="Goode T."/>
            <person name="Graham J."/>
            <person name="Grandbois E."/>
            <person name="Grewal S."/>
            <person name="Gyaltsen K."/>
            <person name="Hafez N."/>
            <person name="Hagos B."/>
            <person name="Hall J."/>
            <person name="Henson C."/>
            <person name="Hollinger A."/>
            <person name="Honan T."/>
            <person name="Huard M.D."/>
            <person name="Hughes L."/>
            <person name="Hurhula B."/>
            <person name="Husby M.E."/>
            <person name="Kamat A."/>
            <person name="Kanga B."/>
            <person name="Kashin S."/>
            <person name="Khazanovich D."/>
            <person name="Kisner P."/>
            <person name="Lance K."/>
            <person name="Lara M."/>
            <person name="Lee W."/>
            <person name="Lennon N."/>
            <person name="Letendre F."/>
            <person name="LeVine R."/>
            <person name="Lipovsky A."/>
            <person name="Liu X."/>
            <person name="Liu J."/>
            <person name="Liu S."/>
            <person name="Lokyitsang T."/>
            <person name="Lokyitsang Y."/>
            <person name="Lubonja R."/>
            <person name="Lui A."/>
            <person name="MacDonald P."/>
            <person name="Magnisalis V."/>
            <person name="Maru K."/>
            <person name="Matthews C."/>
            <person name="McCusker W."/>
            <person name="McDonough S."/>
            <person name="Mehta T."/>
            <person name="Meldrim J."/>
            <person name="Meneus L."/>
            <person name="Mihai O."/>
            <person name="Mihalev A."/>
            <person name="Mihova T."/>
            <person name="Mittelman R."/>
            <person name="Mlenga V."/>
            <person name="Montmayeur A."/>
            <person name="Mulrain L."/>
            <person name="Navidi A."/>
            <person name="Naylor J."/>
            <person name="Negash T."/>
            <person name="Nguyen T."/>
            <person name="Nguyen N."/>
            <person name="Nicol R."/>
            <person name="Norbu C."/>
            <person name="Norbu N."/>
            <person name="Novod N."/>
            <person name="O'Neill B."/>
            <person name="Osman S."/>
            <person name="Markiewicz E."/>
            <person name="Oyono O.L."/>
            <person name="Patti C."/>
            <person name="Phunkhang P."/>
            <person name="Pierre F."/>
            <person name="Priest M."/>
            <person name="Raghuraman S."/>
            <person name="Rege F."/>
            <person name="Reyes R."/>
            <person name="Rise C."/>
            <person name="Rogov P."/>
            <person name="Ross K."/>
            <person name="Ryan E."/>
            <person name="Settipalli S."/>
            <person name="Shea T."/>
            <person name="Sherpa N."/>
            <person name="Shi L."/>
            <person name="Shih D."/>
            <person name="Sparrow T."/>
            <person name="Spaulding J."/>
            <person name="Stalker J."/>
            <person name="Stange-Thomann N."/>
            <person name="Stavropoulos S."/>
            <person name="Stone C."/>
            <person name="Strader C."/>
            <person name="Tesfaye S."/>
            <person name="Thomson T."/>
            <person name="Thoulutsang Y."/>
            <person name="Thoulutsang D."/>
            <person name="Topham K."/>
            <person name="Topping I."/>
            <person name="Tsamla T."/>
            <person name="Vassiliev H."/>
            <person name="Vo A."/>
            <person name="Wangchuk T."/>
            <person name="Wangdi T."/>
            <person name="Weiand M."/>
            <person name="Wilkinson J."/>
            <person name="Wilson A."/>
            <person name="Yadav S."/>
            <person name="Young G."/>
            <person name="Yu Q."/>
            <person name="Zembek L."/>
            <person name="Zhong D."/>
            <person name="Zimmer A."/>
            <person name="Zwirko Z."/>
            <person name="Jaffe D.B."/>
            <person name="Alvarez P."/>
            <person name="Brockman W."/>
            <person name="Butler J."/>
            <person name="Chin C."/>
            <person name="Gnerre S."/>
            <person name="Grabherr M."/>
            <person name="Kleber M."/>
            <person name="Mauceli E."/>
            <person name="MacCallum I."/>
        </authorList>
    </citation>
    <scope>NUCLEOTIDE SEQUENCE [LARGE SCALE GENOMIC DNA]</scope>
    <source>
        <strain evidence="4">Tucson 15081-1352.22</strain>
    </source>
</reference>
<dbReference type="InterPro" id="IPR010629">
    <property type="entry name" value="Ins_allergen"/>
</dbReference>
<sequence length="348" mass="39236">MAQLNNRPQLVSEASQLGSHSRLGARRSARSVSSKMRRERETSFGYRCVLLAVIVLWAGVSAAPQQPSAVTEAANQSSDAESKSSSSEEDSHSSSKEENVSDDLIVLSSDRGPTKEPTKYDDLLRELEEKEQEEPFNPAPPLNISEFVALIPARQVVAIVNNYYRHDEEVQRAYDFIKTEIFELLQLVDVLALTNYLHGLGLDVMDLAQTVVQALKSASADNTPGSELDVAIVNEEQKGVHGLVDSVLGLLSAKQFSELYARKVKTDEHFARFNNNFFSTELKIILKNLYYSEPVRELFYKDKDDIYLPQIYEFIRHIRICPTDTPIRGEYRLKTCLQHEVPITPKSK</sequence>
<evidence type="ECO:0008006" key="5">
    <source>
        <dbReference type="Google" id="ProtNLM"/>
    </source>
</evidence>
<keyword evidence="2" id="KW-0472">Membrane</keyword>
<organism evidence="3 4">
    <name type="scientific">Drosophila mojavensis</name>
    <name type="common">Fruit fly</name>
    <dbReference type="NCBI Taxonomy" id="7230"/>
    <lineage>
        <taxon>Eukaryota</taxon>
        <taxon>Metazoa</taxon>
        <taxon>Ecdysozoa</taxon>
        <taxon>Arthropoda</taxon>
        <taxon>Hexapoda</taxon>
        <taxon>Insecta</taxon>
        <taxon>Pterygota</taxon>
        <taxon>Neoptera</taxon>
        <taxon>Endopterygota</taxon>
        <taxon>Diptera</taxon>
        <taxon>Brachycera</taxon>
        <taxon>Muscomorpha</taxon>
        <taxon>Ephydroidea</taxon>
        <taxon>Drosophilidae</taxon>
        <taxon>Drosophila</taxon>
    </lineage>
</organism>
<keyword evidence="4" id="KW-1185">Reference proteome</keyword>
<keyword evidence="2" id="KW-0812">Transmembrane</keyword>
<gene>
    <name evidence="3" type="primary">Dmoj\GI20524</name>
    <name evidence="3" type="ORF">Dmoj_GI20524</name>
</gene>
<feature type="transmembrane region" description="Helical" evidence="2">
    <location>
        <begin position="44"/>
        <end position="63"/>
    </location>
</feature>
<dbReference type="SMR" id="B4KSH4"/>
<dbReference type="AlphaFoldDB" id="B4KSH4"/>
<accession>B4KSH4</accession>
<dbReference type="EMBL" id="CH933808">
    <property type="protein sequence ID" value="EDW09479.2"/>
    <property type="molecule type" value="Genomic_DNA"/>
</dbReference>
<evidence type="ECO:0000256" key="2">
    <source>
        <dbReference type="SAM" id="Phobius"/>
    </source>
</evidence>
<evidence type="ECO:0000313" key="3">
    <source>
        <dbReference type="EMBL" id="EDW09479.2"/>
    </source>
</evidence>
<evidence type="ECO:0000256" key="1">
    <source>
        <dbReference type="SAM" id="MobiDB-lite"/>
    </source>
</evidence>
<dbReference type="PANTHER" id="PTHR21163:SF1">
    <property type="entry name" value="PROTEIN G12"/>
    <property type="match status" value="1"/>
</dbReference>
<dbReference type="Pfam" id="PF06757">
    <property type="entry name" value="Ins_allergen_rp"/>
    <property type="match status" value="1"/>
</dbReference>
<evidence type="ECO:0000313" key="4">
    <source>
        <dbReference type="Proteomes" id="UP000009192"/>
    </source>
</evidence>
<feature type="compositionally biased region" description="Polar residues" evidence="1">
    <location>
        <begin position="1"/>
        <end position="19"/>
    </location>
</feature>
<feature type="compositionally biased region" description="Basic and acidic residues" evidence="1">
    <location>
        <begin position="89"/>
        <end position="99"/>
    </location>
</feature>
<feature type="region of interest" description="Disordered" evidence="1">
    <location>
        <begin position="1"/>
        <end position="37"/>
    </location>
</feature>
<feature type="region of interest" description="Disordered" evidence="1">
    <location>
        <begin position="69"/>
        <end position="118"/>
    </location>
</feature>
<dbReference type="KEGG" id="dmo:Dmoj_GI20524"/>
<dbReference type="OrthoDB" id="7882129at2759"/>